<feature type="region of interest" description="Disordered" evidence="1">
    <location>
        <begin position="25"/>
        <end position="51"/>
    </location>
</feature>
<comment type="caution">
    <text evidence="3">The sequence shown here is derived from an EMBL/GenBank/DDBJ whole genome shotgun (WGS) entry which is preliminary data.</text>
</comment>
<dbReference type="Proteomes" id="UP000499080">
    <property type="component" value="Unassembled WGS sequence"/>
</dbReference>
<organism evidence="3 4">
    <name type="scientific">Araneus ventricosus</name>
    <name type="common">Orbweaver spider</name>
    <name type="synonym">Epeira ventricosa</name>
    <dbReference type="NCBI Taxonomy" id="182803"/>
    <lineage>
        <taxon>Eukaryota</taxon>
        <taxon>Metazoa</taxon>
        <taxon>Ecdysozoa</taxon>
        <taxon>Arthropoda</taxon>
        <taxon>Chelicerata</taxon>
        <taxon>Arachnida</taxon>
        <taxon>Araneae</taxon>
        <taxon>Araneomorphae</taxon>
        <taxon>Entelegynae</taxon>
        <taxon>Araneoidea</taxon>
        <taxon>Araneidae</taxon>
        <taxon>Araneus</taxon>
    </lineage>
</organism>
<feature type="signal peptide" evidence="2">
    <location>
        <begin position="1"/>
        <end position="26"/>
    </location>
</feature>
<keyword evidence="4" id="KW-1185">Reference proteome</keyword>
<evidence type="ECO:0000256" key="2">
    <source>
        <dbReference type="SAM" id="SignalP"/>
    </source>
</evidence>
<accession>A0A4Y2HGS5</accession>
<feature type="region of interest" description="Disordered" evidence="1">
    <location>
        <begin position="122"/>
        <end position="152"/>
    </location>
</feature>
<sequence length="152" mass="17093">MASVPGCFLLLFWEHLCMLPFPSTRCERPPPSRRLSSAKASRVEVQNSDQLSNNSLMKVQVNKNCLYTEKERTANKYNQANSSIASNLKQGETNDVEKRERGSKRRVKRFKNEWLAAVGLHAGGFPDLPQSEHECGPVPPESPPGRQPIPTY</sequence>
<dbReference type="AlphaFoldDB" id="A0A4Y2HGS5"/>
<name>A0A4Y2HGS5_ARAVE</name>
<feature type="compositionally biased region" description="Pro residues" evidence="1">
    <location>
        <begin position="137"/>
        <end position="152"/>
    </location>
</feature>
<keyword evidence="2" id="KW-0732">Signal</keyword>
<reference evidence="3 4" key="1">
    <citation type="journal article" date="2019" name="Sci. Rep.">
        <title>Orb-weaving spider Araneus ventricosus genome elucidates the spidroin gene catalogue.</title>
        <authorList>
            <person name="Kono N."/>
            <person name="Nakamura H."/>
            <person name="Ohtoshi R."/>
            <person name="Moran D.A.P."/>
            <person name="Shinohara A."/>
            <person name="Yoshida Y."/>
            <person name="Fujiwara M."/>
            <person name="Mori M."/>
            <person name="Tomita M."/>
            <person name="Arakawa K."/>
        </authorList>
    </citation>
    <scope>NUCLEOTIDE SEQUENCE [LARGE SCALE GENOMIC DNA]</scope>
</reference>
<feature type="compositionally biased region" description="Polar residues" evidence="1">
    <location>
        <begin position="80"/>
        <end position="93"/>
    </location>
</feature>
<evidence type="ECO:0000256" key="1">
    <source>
        <dbReference type="SAM" id="MobiDB-lite"/>
    </source>
</evidence>
<evidence type="ECO:0000313" key="4">
    <source>
        <dbReference type="Proteomes" id="UP000499080"/>
    </source>
</evidence>
<gene>
    <name evidence="3" type="ORF">AVEN_215886_1</name>
</gene>
<protein>
    <submittedName>
        <fullName evidence="3">Uncharacterized protein</fullName>
    </submittedName>
</protein>
<dbReference type="EMBL" id="BGPR01001932">
    <property type="protein sequence ID" value="GBM64515.1"/>
    <property type="molecule type" value="Genomic_DNA"/>
</dbReference>
<evidence type="ECO:0000313" key="3">
    <source>
        <dbReference type="EMBL" id="GBM64515.1"/>
    </source>
</evidence>
<feature type="region of interest" description="Disordered" evidence="1">
    <location>
        <begin position="80"/>
        <end position="104"/>
    </location>
</feature>
<feature type="compositionally biased region" description="Polar residues" evidence="1">
    <location>
        <begin position="34"/>
        <end position="51"/>
    </location>
</feature>
<feature type="chain" id="PRO_5021306745" evidence="2">
    <location>
        <begin position="27"/>
        <end position="152"/>
    </location>
</feature>
<proteinExistence type="predicted"/>